<dbReference type="GO" id="GO:0030154">
    <property type="term" value="P:cell differentiation"/>
    <property type="evidence" value="ECO:0007669"/>
    <property type="project" value="UniProtKB-KW"/>
</dbReference>
<comment type="caution">
    <text evidence="6">The sequence shown here is derived from an EMBL/GenBank/DDBJ whole genome shotgun (WGS) entry which is preliminary data.</text>
</comment>
<evidence type="ECO:0000256" key="2">
    <source>
        <dbReference type="ARBA" id="ARBA00022782"/>
    </source>
</evidence>
<protein>
    <recommendedName>
        <fullName evidence="4">FRIGIDA-like protein</fullName>
    </recommendedName>
</protein>
<feature type="compositionally biased region" description="Polar residues" evidence="5">
    <location>
        <begin position="453"/>
        <end position="469"/>
    </location>
</feature>
<keyword evidence="3 4" id="KW-0287">Flowering</keyword>
<keyword evidence="2 4" id="KW-0221">Differentiation</keyword>
<proteinExistence type="inferred from homology"/>
<accession>A0A9D5CEK4</accession>
<dbReference type="GO" id="GO:0009908">
    <property type="term" value="P:flower development"/>
    <property type="evidence" value="ECO:0007669"/>
    <property type="project" value="UniProtKB-KW"/>
</dbReference>
<keyword evidence="7" id="KW-1185">Reference proteome</keyword>
<keyword evidence="4" id="KW-0217">Developmental protein</keyword>
<name>A0A9D5CEK4_9LILI</name>
<sequence>MASELAGGEQLQEAFAKLEAQQTLVSNCIRLWRSLSDHFSALEKSLADRFQAIDSKLKVLDVDTHQTLASLDLRESSLPDRETTAVARIRELQLSALADIENPDTKPPDDVLGILGWYSRRMDSSGLWRFMVSRRKDLAFLRKEITDAVSESVDPARLVLDVVEDCLEKQMRGKGGPDRCWAVGMLTRVLYDFDGGKAPEVSGRMGERAARVVERWKKEAEREEGVIGGPEAQVLLQLVVAFGLQSKFEQDFLKKLVVQYSSRKEMPKLAACLGFGDKLTDIIDELGKTGKELEAIYFAYESGFTENFSPVPLLKSFVQSSRKYANSILKNGNHAPAVVEKSTTMELNSLRSVIKCVETYKLESKFNIDGLKKRVSQLEKAKADRKKTSTPNKSHMKRTRSGGSSAHFRPTKATRTSNASYPSFHQRPPMPPQVGAARHSFNYSGQGGFDGPSSGSHRWSPNPISQQYHVSEDVAGPHSNVSYGGSSASYSAFDYAASHTATAQPSQHPR</sequence>
<reference evidence="6" key="2">
    <citation type="journal article" date="2022" name="Hortic Res">
        <title>The genome of Dioscorea zingiberensis sheds light on the biosynthesis, origin and evolution of the medicinally important diosgenin saponins.</title>
        <authorList>
            <person name="Li Y."/>
            <person name="Tan C."/>
            <person name="Li Z."/>
            <person name="Guo J."/>
            <person name="Li S."/>
            <person name="Chen X."/>
            <person name="Wang C."/>
            <person name="Dai X."/>
            <person name="Yang H."/>
            <person name="Song W."/>
            <person name="Hou L."/>
            <person name="Xu J."/>
            <person name="Tong Z."/>
            <person name="Xu A."/>
            <person name="Yuan X."/>
            <person name="Wang W."/>
            <person name="Yang Q."/>
            <person name="Chen L."/>
            <person name="Sun Z."/>
            <person name="Wang K."/>
            <person name="Pan B."/>
            <person name="Chen J."/>
            <person name="Bao Y."/>
            <person name="Liu F."/>
            <person name="Qi X."/>
            <person name="Gang D.R."/>
            <person name="Wen J."/>
            <person name="Li J."/>
        </authorList>
    </citation>
    <scope>NUCLEOTIDE SEQUENCE</scope>
    <source>
        <strain evidence="6">Dzin_1.0</strain>
    </source>
</reference>
<reference evidence="6" key="1">
    <citation type="submission" date="2021-03" db="EMBL/GenBank/DDBJ databases">
        <authorList>
            <person name="Li Z."/>
            <person name="Yang C."/>
        </authorList>
    </citation>
    <scope>NUCLEOTIDE SEQUENCE</scope>
    <source>
        <strain evidence="6">Dzin_1.0</strain>
        <tissue evidence="6">Leaf</tissue>
    </source>
</reference>
<comment type="similarity">
    <text evidence="1 4">Belongs to the Frigida family.</text>
</comment>
<evidence type="ECO:0000256" key="4">
    <source>
        <dbReference type="RuleBase" id="RU364012"/>
    </source>
</evidence>
<evidence type="ECO:0000256" key="3">
    <source>
        <dbReference type="ARBA" id="ARBA00023089"/>
    </source>
</evidence>
<organism evidence="6 7">
    <name type="scientific">Dioscorea zingiberensis</name>
    <dbReference type="NCBI Taxonomy" id="325984"/>
    <lineage>
        <taxon>Eukaryota</taxon>
        <taxon>Viridiplantae</taxon>
        <taxon>Streptophyta</taxon>
        <taxon>Embryophyta</taxon>
        <taxon>Tracheophyta</taxon>
        <taxon>Spermatophyta</taxon>
        <taxon>Magnoliopsida</taxon>
        <taxon>Liliopsida</taxon>
        <taxon>Dioscoreales</taxon>
        <taxon>Dioscoreaceae</taxon>
        <taxon>Dioscorea</taxon>
    </lineage>
</organism>
<dbReference type="PANTHER" id="PTHR31791">
    <property type="entry name" value="FRIGIDA-LIKE PROTEIN 3-RELATED"/>
    <property type="match status" value="1"/>
</dbReference>
<evidence type="ECO:0000256" key="1">
    <source>
        <dbReference type="ARBA" id="ARBA00008956"/>
    </source>
</evidence>
<feature type="region of interest" description="Disordered" evidence="5">
    <location>
        <begin position="379"/>
        <end position="483"/>
    </location>
</feature>
<evidence type="ECO:0000313" key="6">
    <source>
        <dbReference type="EMBL" id="KAJ0971288.1"/>
    </source>
</evidence>
<dbReference type="PANTHER" id="PTHR31791:SF10">
    <property type="entry name" value="FRIGIDA-LIKE PROTEIN"/>
    <property type="match status" value="1"/>
</dbReference>
<feature type="compositionally biased region" description="Polar residues" evidence="5">
    <location>
        <begin position="413"/>
        <end position="423"/>
    </location>
</feature>
<dbReference type="Pfam" id="PF07899">
    <property type="entry name" value="Frigida"/>
    <property type="match status" value="1"/>
</dbReference>
<dbReference type="OrthoDB" id="1917867at2759"/>
<dbReference type="AlphaFoldDB" id="A0A9D5CEK4"/>
<evidence type="ECO:0000256" key="5">
    <source>
        <dbReference type="SAM" id="MobiDB-lite"/>
    </source>
</evidence>
<dbReference type="Proteomes" id="UP001085076">
    <property type="component" value="Miscellaneous, Linkage group lg05"/>
</dbReference>
<dbReference type="EMBL" id="JAGGNH010000005">
    <property type="protein sequence ID" value="KAJ0971288.1"/>
    <property type="molecule type" value="Genomic_DNA"/>
</dbReference>
<evidence type="ECO:0000313" key="7">
    <source>
        <dbReference type="Proteomes" id="UP001085076"/>
    </source>
</evidence>
<dbReference type="InterPro" id="IPR012474">
    <property type="entry name" value="Frigida"/>
</dbReference>
<gene>
    <name evidence="6" type="ORF">J5N97_019247</name>
</gene>